<dbReference type="InterPro" id="IPR036412">
    <property type="entry name" value="HAD-like_sf"/>
</dbReference>
<dbReference type="SUPFAM" id="SSF56784">
    <property type="entry name" value="HAD-like"/>
    <property type="match status" value="1"/>
</dbReference>
<evidence type="ECO:0000313" key="5">
    <source>
        <dbReference type="Proteomes" id="UP000054988"/>
    </source>
</evidence>
<gene>
    <name evidence="4" type="ORF">WG66_16029</name>
</gene>
<dbReference type="PANTHER" id="PTHR10788:SF15">
    <property type="entry name" value="TREHALOSE SYNTHASE COMPLEX REGULATORY SUBUNIT TPS3-RELATED"/>
    <property type="match status" value="1"/>
</dbReference>
<dbReference type="GO" id="GO:0005829">
    <property type="term" value="C:cytosol"/>
    <property type="evidence" value="ECO:0007669"/>
    <property type="project" value="TreeGrafter"/>
</dbReference>
<dbReference type="GO" id="GO:0003825">
    <property type="term" value="F:alpha,alpha-trehalose-phosphate synthase (UDP-forming) activity"/>
    <property type="evidence" value="ECO:0007669"/>
    <property type="project" value="TreeGrafter"/>
</dbReference>
<accession>A0A0W0F4Y8</accession>
<feature type="region of interest" description="Disordered" evidence="2">
    <location>
        <begin position="119"/>
        <end position="259"/>
    </location>
</feature>
<evidence type="ECO:0000313" key="4">
    <source>
        <dbReference type="EMBL" id="KTB31401.1"/>
    </source>
</evidence>
<feature type="compositionally biased region" description="Polar residues" evidence="2">
    <location>
        <begin position="151"/>
        <end position="185"/>
    </location>
</feature>
<evidence type="ECO:0000256" key="1">
    <source>
        <dbReference type="ARBA" id="ARBA00005409"/>
    </source>
</evidence>
<keyword evidence="3" id="KW-0732">Signal</keyword>
<dbReference type="Pfam" id="PF00982">
    <property type="entry name" value="Glyco_transf_20"/>
    <property type="match status" value="1"/>
</dbReference>
<evidence type="ECO:0000256" key="3">
    <source>
        <dbReference type="SAM" id="SignalP"/>
    </source>
</evidence>
<protein>
    <submittedName>
        <fullName evidence="4">Putative glycosyltransferase family 20 protein</fullName>
    </submittedName>
</protein>
<organism evidence="4 5">
    <name type="scientific">Moniliophthora roreri</name>
    <name type="common">Frosty pod rot fungus</name>
    <name type="synonym">Monilia roreri</name>
    <dbReference type="NCBI Taxonomy" id="221103"/>
    <lineage>
        <taxon>Eukaryota</taxon>
        <taxon>Fungi</taxon>
        <taxon>Dikarya</taxon>
        <taxon>Basidiomycota</taxon>
        <taxon>Agaricomycotina</taxon>
        <taxon>Agaricomycetes</taxon>
        <taxon>Agaricomycetidae</taxon>
        <taxon>Agaricales</taxon>
        <taxon>Marasmiineae</taxon>
        <taxon>Marasmiaceae</taxon>
        <taxon>Moniliophthora</taxon>
    </lineage>
</organism>
<dbReference type="GO" id="GO:0004805">
    <property type="term" value="F:trehalose-phosphatase activity"/>
    <property type="evidence" value="ECO:0007669"/>
    <property type="project" value="TreeGrafter"/>
</dbReference>
<feature type="chain" id="PRO_5006901371" evidence="3">
    <location>
        <begin position="24"/>
        <end position="1032"/>
    </location>
</feature>
<feature type="compositionally biased region" description="Basic residues" evidence="2">
    <location>
        <begin position="204"/>
        <end position="234"/>
    </location>
</feature>
<dbReference type="AlphaFoldDB" id="A0A0W0F4Y8"/>
<dbReference type="GO" id="GO:0005992">
    <property type="term" value="P:trehalose biosynthetic process"/>
    <property type="evidence" value="ECO:0007669"/>
    <property type="project" value="InterPro"/>
</dbReference>
<feature type="signal peptide" evidence="3">
    <location>
        <begin position="1"/>
        <end position="23"/>
    </location>
</feature>
<name>A0A0W0F4Y8_MONRR</name>
<dbReference type="eggNOG" id="KOG1050">
    <property type="taxonomic scope" value="Eukaryota"/>
</dbReference>
<comment type="similarity">
    <text evidence="1">In the N-terminal section; belongs to the glycosyltransferase 20 family.</text>
</comment>
<feature type="region of interest" description="Disordered" evidence="2">
    <location>
        <begin position="479"/>
        <end position="516"/>
    </location>
</feature>
<dbReference type="InterPro" id="IPR023214">
    <property type="entry name" value="HAD_sf"/>
</dbReference>
<reference evidence="4 5" key="1">
    <citation type="submission" date="2015-12" db="EMBL/GenBank/DDBJ databases">
        <title>Draft genome sequence of Moniliophthora roreri, the causal agent of frosty pod rot of cacao.</title>
        <authorList>
            <person name="Aime M.C."/>
            <person name="Diaz-Valderrama J.R."/>
            <person name="Kijpornyongpan T."/>
            <person name="Phillips-Mora W."/>
        </authorList>
    </citation>
    <scope>NUCLEOTIDE SEQUENCE [LARGE SCALE GENOMIC DNA]</scope>
    <source>
        <strain evidence="4 5">MCA 2952</strain>
    </source>
</reference>
<dbReference type="Proteomes" id="UP000054988">
    <property type="component" value="Unassembled WGS sequence"/>
</dbReference>
<comment type="caution">
    <text evidence="4">The sequence shown here is derived from an EMBL/GenBank/DDBJ whole genome shotgun (WGS) entry which is preliminary data.</text>
</comment>
<keyword evidence="4" id="KW-0808">Transferase</keyword>
<dbReference type="Gene3D" id="3.40.50.1000">
    <property type="entry name" value="HAD superfamily/HAD-like"/>
    <property type="match status" value="1"/>
</dbReference>
<dbReference type="InterPro" id="IPR001830">
    <property type="entry name" value="Glyco_trans_20"/>
</dbReference>
<dbReference type="InterPro" id="IPR003337">
    <property type="entry name" value="Trehalose_PPase"/>
</dbReference>
<dbReference type="EMBL" id="LATX01002328">
    <property type="protein sequence ID" value="KTB31401.1"/>
    <property type="molecule type" value="Genomic_DNA"/>
</dbReference>
<proteinExistence type="inferred from homology"/>
<dbReference type="CDD" id="cd03788">
    <property type="entry name" value="GT20_TPS"/>
    <property type="match status" value="1"/>
</dbReference>
<sequence>MANHPSNRIIIASLFLPHTVILGSPDDYDYYSSSPEISESEPVTPSNNICDQVTLKLQTDISKPPIVSHPRPAHSSTTIQTPLTPGTPSLLNPNPNLAASTPGLALSKPTPLKSIVEDMRDRQTSTGTAPPAARTPGINRGVGVTGGLSGMNASSMPGFSRATSTLNVPKQYQPKSDSDSKQLYPQETRERKTPAPNASEVHMHRSYSRRLQRNTSRTRPRSQSKSSSKSKAHRSPSSLPHDSEHHDSDAETTRAKEDEYEDEKFYFESNPHCNGGLKNALDSTPSLDRLWVGTLGASTDGFSDTLQANVEEKLRAEGSEAVWVNDDDFEGCYDEFCHKVLWPALHYAVPDAPRTKLFYESASYKQYLAVNRLFAQKIAAIVKPGDVIWVNDYHLMLLPLLLRNLLGEMENIKIGFFLHVAFPSSEIFRCLSVRSALLRGMLGADLVGFQTANYARHFRQTCSRILSVEALPRGIQLSSSVPTATENGQEDEKRAQTPQEEELSSAKSAASIAGTTGEHGKGRFVDVGVFPMGIDVNQLKSRKNEKEVDEWVDLLHQRYKDMKLIVGRDKLDEIQGVRQKMRAFERFLEERSEWVGKVVLIQIALPSSSSSETAEPGIQDEILTTVSHINSRFSTLTYQPVVFLHTQDVSFSQYLALLTVADAFLVTSLREGMALRTHEFVVMQEGKCEEQAGREGVLILSEFTGSYTYSAAGFRSCLPINPWDIRRTSEAIWKALIMGREEASERWRDLNKAVEKQTAQTFVIGFLNRCLRSGSSPSTVSNTSGFGSLTTFNPKKKPRMVFVDWEGGLVPSSPTAPDENAAIDLLHQLVGNGVEVYILSGHPRSSFKALSSLPANVGIVAENGCFVRKAGAEEWEQTFSGPAADEEGLRKWRNACLEILNYFTERTPSSYVIENGEASVAWKFDGSDGWARRQAAEAQNHIFDRQDPFYFAPRCVVLTDSFLVLPNNVSRGNAILPVLVQCKDSDTAAVLSRNEKMLRRIKESVSEGQVEVVFLEEEEEGEKVREVLSAFA</sequence>
<dbReference type="Gene3D" id="3.40.50.2000">
    <property type="entry name" value="Glycogen Phosphorylase B"/>
    <property type="match status" value="2"/>
</dbReference>
<dbReference type="GO" id="GO:0005946">
    <property type="term" value="C:alpha,alpha-trehalose-phosphate synthase complex (UDP-forming)"/>
    <property type="evidence" value="ECO:0007669"/>
    <property type="project" value="TreeGrafter"/>
</dbReference>
<dbReference type="PANTHER" id="PTHR10788">
    <property type="entry name" value="TREHALOSE-6-PHOSPHATE SYNTHASE"/>
    <property type="match status" value="1"/>
</dbReference>
<feature type="compositionally biased region" description="Basic and acidic residues" evidence="2">
    <location>
        <begin position="241"/>
        <end position="257"/>
    </location>
</feature>
<dbReference type="SUPFAM" id="SSF53756">
    <property type="entry name" value="UDP-Glycosyltransferase/glycogen phosphorylase"/>
    <property type="match status" value="1"/>
</dbReference>
<dbReference type="Pfam" id="PF02358">
    <property type="entry name" value="Trehalose_PPase"/>
    <property type="match status" value="1"/>
</dbReference>
<evidence type="ECO:0000256" key="2">
    <source>
        <dbReference type="SAM" id="MobiDB-lite"/>
    </source>
</evidence>